<evidence type="ECO:0000313" key="2">
    <source>
        <dbReference type="EMBL" id="VDM69813.1"/>
    </source>
</evidence>
<keyword evidence="1" id="KW-0472">Membrane</keyword>
<feature type="transmembrane region" description="Helical" evidence="1">
    <location>
        <begin position="78"/>
        <end position="103"/>
    </location>
</feature>
<proteinExistence type="predicted"/>
<protein>
    <submittedName>
        <fullName evidence="2">Uncharacterized protein</fullName>
    </submittedName>
</protein>
<organism evidence="2 3">
    <name type="scientific">Strongylus vulgaris</name>
    <name type="common">Blood worm</name>
    <dbReference type="NCBI Taxonomy" id="40348"/>
    <lineage>
        <taxon>Eukaryota</taxon>
        <taxon>Metazoa</taxon>
        <taxon>Ecdysozoa</taxon>
        <taxon>Nematoda</taxon>
        <taxon>Chromadorea</taxon>
        <taxon>Rhabditida</taxon>
        <taxon>Rhabditina</taxon>
        <taxon>Rhabditomorpha</taxon>
        <taxon>Strongyloidea</taxon>
        <taxon>Strongylidae</taxon>
        <taxon>Strongylus</taxon>
    </lineage>
</organism>
<reference evidence="2 3" key="1">
    <citation type="submission" date="2018-11" db="EMBL/GenBank/DDBJ databases">
        <authorList>
            <consortium name="Pathogen Informatics"/>
        </authorList>
    </citation>
    <scope>NUCLEOTIDE SEQUENCE [LARGE SCALE GENOMIC DNA]</scope>
</reference>
<evidence type="ECO:0000256" key="1">
    <source>
        <dbReference type="SAM" id="Phobius"/>
    </source>
</evidence>
<dbReference type="Proteomes" id="UP000270094">
    <property type="component" value="Unassembled WGS sequence"/>
</dbReference>
<keyword evidence="3" id="KW-1185">Reference proteome</keyword>
<feature type="transmembrane region" description="Helical" evidence="1">
    <location>
        <begin position="37"/>
        <end position="58"/>
    </location>
</feature>
<evidence type="ECO:0000313" key="3">
    <source>
        <dbReference type="Proteomes" id="UP000270094"/>
    </source>
</evidence>
<accession>A0A3P7IPR5</accession>
<gene>
    <name evidence="2" type="ORF">SVUK_LOCUS4811</name>
</gene>
<keyword evidence="1" id="KW-0812">Transmembrane</keyword>
<dbReference type="AlphaFoldDB" id="A0A3P7IPR5"/>
<keyword evidence="1" id="KW-1133">Transmembrane helix</keyword>
<sequence>MKAVVGNLDFETKQELFEVILAPSQSGVPGHMWNNSVFLLIFFGLLLIGIILLAIFIYRLVTKWTKYRRRMKRKPRTLLGTAFVLILGVVSSGCLIGIIFRWSAHFKNATQMREALLAHSADSSYFAAYSAAMSCSTSVAKETSLSMFKKQYGSLGAALDNYTEVLEVLQLSRNYLDRLVNLVEKCKVKGSGDLQELDSAEEEA</sequence>
<name>A0A3P7IPR5_STRVU</name>
<dbReference type="OrthoDB" id="10629759at2759"/>
<dbReference type="EMBL" id="UYYB01013638">
    <property type="protein sequence ID" value="VDM69813.1"/>
    <property type="molecule type" value="Genomic_DNA"/>
</dbReference>